<evidence type="ECO:0000313" key="1">
    <source>
        <dbReference type="EMBL" id="OBA21143.1"/>
    </source>
</evidence>
<evidence type="ECO:0000313" key="2">
    <source>
        <dbReference type="Proteomes" id="UP000092555"/>
    </source>
</evidence>
<reference evidence="1 2" key="1">
    <citation type="submission" date="2016-05" db="EMBL/GenBank/DDBJ databases">
        <title>Comparative genomics of biotechnologically important yeasts.</title>
        <authorList>
            <consortium name="DOE Joint Genome Institute"/>
            <person name="Riley R."/>
            <person name="Haridas S."/>
            <person name="Wolfe K.H."/>
            <person name="Lopes M.R."/>
            <person name="Hittinger C.T."/>
            <person name="Goker M."/>
            <person name="Salamov A."/>
            <person name="Wisecaver J."/>
            <person name="Long T.M."/>
            <person name="Aerts A.L."/>
            <person name="Barry K."/>
            <person name="Choi C."/>
            <person name="Clum A."/>
            <person name="Coughlan A.Y."/>
            <person name="Deshpande S."/>
            <person name="Douglass A.P."/>
            <person name="Hanson S.J."/>
            <person name="Klenk H.-P."/>
            <person name="LaButti K."/>
            <person name="Lapidus A."/>
            <person name="Lindquist E."/>
            <person name="Lipzen A."/>
            <person name="Meier-kolthoff J.P."/>
            <person name="Ohm R.A."/>
            <person name="Otillar R.P."/>
            <person name="Pangilinan J."/>
            <person name="Peng Y."/>
            <person name="Rokas A."/>
            <person name="Rosa C.A."/>
            <person name="Scheuner C."/>
            <person name="Sibirny A.A."/>
            <person name="Slot J.C."/>
            <person name="Stielow J.B."/>
            <person name="Sun H."/>
            <person name="Kurtzman C.P."/>
            <person name="Blackwell M."/>
            <person name="Grigoriev I.V."/>
            <person name="Jeffries T.W."/>
        </authorList>
    </citation>
    <scope>NUCLEOTIDE SEQUENCE [LARGE SCALE GENOMIC DNA]</scope>
    <source>
        <strain evidence="1 2">NRRL YB-4993</strain>
    </source>
</reference>
<keyword evidence="2" id="KW-1185">Reference proteome</keyword>
<dbReference type="EMBL" id="LXTC01000003">
    <property type="protein sequence ID" value="OBA21143.1"/>
    <property type="molecule type" value="Genomic_DNA"/>
</dbReference>
<proteinExistence type="predicted"/>
<protein>
    <submittedName>
        <fullName evidence="1">Uncharacterized protein</fullName>
    </submittedName>
</protein>
<name>A0A1A0HB75_9ASCO</name>
<dbReference type="Proteomes" id="UP000092555">
    <property type="component" value="Unassembled WGS sequence"/>
</dbReference>
<gene>
    <name evidence="1" type="ORF">METBIDRAFT_11708</name>
</gene>
<comment type="caution">
    <text evidence="1">The sequence shown here is derived from an EMBL/GenBank/DDBJ whole genome shotgun (WGS) entry which is preliminary data.</text>
</comment>
<accession>A0A1A0HB75</accession>
<dbReference type="RefSeq" id="XP_018711653.1">
    <property type="nucleotide sequence ID" value="XM_018854069.1"/>
</dbReference>
<organism evidence="1 2">
    <name type="scientific">Metschnikowia bicuspidata var. bicuspidata NRRL YB-4993</name>
    <dbReference type="NCBI Taxonomy" id="869754"/>
    <lineage>
        <taxon>Eukaryota</taxon>
        <taxon>Fungi</taxon>
        <taxon>Dikarya</taxon>
        <taxon>Ascomycota</taxon>
        <taxon>Saccharomycotina</taxon>
        <taxon>Pichiomycetes</taxon>
        <taxon>Metschnikowiaceae</taxon>
        <taxon>Metschnikowia</taxon>
    </lineage>
</organism>
<sequence>MHLFSRIRSDARAREGKRVRLALKAFEGIELHSCETLNPITYYDANAYDDNNSKLSIHFVHDSLPLRSFSNYGRFTKKAPFTPSNKQSRFSRAQNEITEILEIQRLKAIILKASVKNSVKAGLTSLSRATKPTANFEDEPITQRQFENGLALSENMESTVSESWGISGKPKHKSRIGKISRRVSKNVSKRLRKMAFKKGSKSGKQLIPNSKVKDCELAIQQVHARGQIALFGHVLDSIDTESIYSSQKQNFFFKIQNLAKKIFGRKQSADAKFFGCKFGFRTGSWRRASFSRARVQKRRTVARNKDNDLKHFKLTAKAHKFPWVFLRRKSNSEKVHKIVVADKHKKRNKKVKVTSKDSTLRPFNLTCNSLTFSQTTLRQLSHLKILCKSMKPVQLADLAVKDWGTCAFYSGRKTQSCSTTLSRCILPFKKSASNNESGSGDKETEQDMPSFFSNSDVFSMRAIAPKLTEGSSSASTKGVEGTYTNNTGPVLGKTEYNWALLDLPSEVSITPFRIFSPNHCRVHKTSRVQGLKRSGSYRRGLDLTRQGFEIFTCKDN</sequence>
<dbReference type="AlphaFoldDB" id="A0A1A0HB75"/>
<dbReference type="GeneID" id="30027045"/>